<keyword evidence="3" id="KW-0479">Metal-binding</keyword>
<comment type="caution">
    <text evidence="8">The sequence shown here is derived from an EMBL/GenBank/DDBJ whole genome shotgun (WGS) entry which is preliminary data.</text>
</comment>
<feature type="domain" description="Sulfatase N-terminal" evidence="7">
    <location>
        <begin position="39"/>
        <end position="395"/>
    </location>
</feature>
<accession>A0ABU3L460</accession>
<evidence type="ECO:0000256" key="3">
    <source>
        <dbReference type="ARBA" id="ARBA00022723"/>
    </source>
</evidence>
<evidence type="ECO:0000313" key="8">
    <source>
        <dbReference type="EMBL" id="MDT7828363.1"/>
    </source>
</evidence>
<dbReference type="PANTHER" id="PTHR42693">
    <property type="entry name" value="ARYLSULFATASE FAMILY MEMBER"/>
    <property type="match status" value="1"/>
</dbReference>
<reference evidence="8 9" key="1">
    <citation type="submission" date="2023-09" db="EMBL/GenBank/DDBJ databases">
        <title>Novel taxa isolated from Blanes Bay.</title>
        <authorList>
            <person name="Rey-Velasco X."/>
            <person name="Lucena T."/>
        </authorList>
    </citation>
    <scope>NUCLEOTIDE SEQUENCE [LARGE SCALE GENOMIC DNA]</scope>
    <source>
        <strain evidence="8 9">S334</strain>
    </source>
</reference>
<comment type="cofactor">
    <cofactor evidence="1">
        <name>Ca(2+)</name>
        <dbReference type="ChEBI" id="CHEBI:29108"/>
    </cofactor>
</comment>
<dbReference type="Pfam" id="PF00884">
    <property type="entry name" value="Sulfatase"/>
    <property type="match status" value="1"/>
</dbReference>
<evidence type="ECO:0000256" key="5">
    <source>
        <dbReference type="ARBA" id="ARBA00022801"/>
    </source>
</evidence>
<keyword evidence="9" id="KW-1185">Reference proteome</keyword>
<dbReference type="CDD" id="cd16144">
    <property type="entry name" value="ARS_like"/>
    <property type="match status" value="1"/>
</dbReference>
<dbReference type="Proteomes" id="UP001250656">
    <property type="component" value="Unassembled WGS sequence"/>
</dbReference>
<evidence type="ECO:0000256" key="1">
    <source>
        <dbReference type="ARBA" id="ARBA00001913"/>
    </source>
</evidence>
<sequence length="515" mass="57327">MKINWIRSPKKIVKESIFLIVMFCGVLSFAQNDKTSDKPNIILFLVDDMGLMDTSVPFIANKSGEPVKYPLNDYYRTPNMEKLAAQGIRFTNFYAHSVCSPTRVSIMTGQNSARHRTTNWIKSENNNKTPYGPPNWNWTGLDKESVTLPGLLKLKGYRTIHVGKAHFAPFEYEGADPLNLGFDINIAGSSIGQPGSYYGVDGFGNLGGNESRAVPGLKKYWGKEVFLTEALTQEANEAITQAAKDGKPFYLYMSHYAVHTPFQSDSRFADHYQNSGKDRRAQAYATLIEGIDKSLGDIVRHVRKLGLGENTIIMFMGDNGSDAPLKNPDGYGSSAPLKGKKGKHWEGGMRVPFIAAWVKPNKGSALQKALPIPGGTVQKQMGTVIDLFPTLINIAEVSAPDGYALDGFDLNKQLRGNKNKSRKESFLNHFPHEHRTDYFTSLVKDGCKVVYHYQINGNPRYELFNLNQDPFETTNLANTKPAVLKEMIANLINQLKDKNALYPEKNGSALEVIMP</sequence>
<evidence type="ECO:0000256" key="2">
    <source>
        <dbReference type="ARBA" id="ARBA00008779"/>
    </source>
</evidence>
<keyword evidence="6" id="KW-0106">Calcium</keyword>
<dbReference type="InterPro" id="IPR000917">
    <property type="entry name" value="Sulfatase_N"/>
</dbReference>
<dbReference type="InterPro" id="IPR050738">
    <property type="entry name" value="Sulfatase"/>
</dbReference>
<organism evidence="8 9">
    <name type="scientific">Pricia mediterranea</name>
    <dbReference type="NCBI Taxonomy" id="3076079"/>
    <lineage>
        <taxon>Bacteria</taxon>
        <taxon>Pseudomonadati</taxon>
        <taxon>Bacteroidota</taxon>
        <taxon>Flavobacteriia</taxon>
        <taxon>Flavobacteriales</taxon>
        <taxon>Flavobacteriaceae</taxon>
        <taxon>Pricia</taxon>
    </lineage>
</organism>
<keyword evidence="5" id="KW-0378">Hydrolase</keyword>
<proteinExistence type="inferred from homology"/>
<comment type="similarity">
    <text evidence="2">Belongs to the sulfatase family.</text>
</comment>
<name>A0ABU3L460_9FLAO</name>
<dbReference type="Gene3D" id="3.40.720.10">
    <property type="entry name" value="Alkaline Phosphatase, subunit A"/>
    <property type="match status" value="1"/>
</dbReference>
<dbReference type="PROSITE" id="PS00523">
    <property type="entry name" value="SULFATASE_1"/>
    <property type="match status" value="1"/>
</dbReference>
<dbReference type="InterPro" id="IPR024607">
    <property type="entry name" value="Sulfatase_CS"/>
</dbReference>
<evidence type="ECO:0000259" key="7">
    <source>
        <dbReference type="Pfam" id="PF00884"/>
    </source>
</evidence>
<evidence type="ECO:0000256" key="6">
    <source>
        <dbReference type="ARBA" id="ARBA00022837"/>
    </source>
</evidence>
<dbReference type="EMBL" id="JAVTTP010000001">
    <property type="protein sequence ID" value="MDT7828363.1"/>
    <property type="molecule type" value="Genomic_DNA"/>
</dbReference>
<dbReference type="Gene3D" id="3.30.1120.10">
    <property type="match status" value="1"/>
</dbReference>
<keyword evidence="4" id="KW-0732">Signal</keyword>
<dbReference type="InterPro" id="IPR017850">
    <property type="entry name" value="Alkaline_phosphatase_core_sf"/>
</dbReference>
<dbReference type="RefSeq" id="WP_314013644.1">
    <property type="nucleotide sequence ID" value="NZ_JAVTTP010000001.1"/>
</dbReference>
<evidence type="ECO:0000256" key="4">
    <source>
        <dbReference type="ARBA" id="ARBA00022729"/>
    </source>
</evidence>
<dbReference type="SUPFAM" id="SSF53649">
    <property type="entry name" value="Alkaline phosphatase-like"/>
    <property type="match status" value="1"/>
</dbReference>
<protein>
    <submittedName>
        <fullName evidence="8">Sulfatase</fullName>
    </submittedName>
</protein>
<evidence type="ECO:0000313" key="9">
    <source>
        <dbReference type="Proteomes" id="UP001250656"/>
    </source>
</evidence>
<gene>
    <name evidence="8" type="ORF">RQM65_06780</name>
</gene>
<dbReference type="PANTHER" id="PTHR42693:SF42">
    <property type="entry name" value="ARYLSULFATASE G"/>
    <property type="match status" value="1"/>
</dbReference>